<dbReference type="Gene3D" id="2.60.120.260">
    <property type="entry name" value="Galactose-binding domain-like"/>
    <property type="match status" value="1"/>
</dbReference>
<dbReference type="SUPFAM" id="SSF49899">
    <property type="entry name" value="Concanavalin A-like lectins/glucanases"/>
    <property type="match status" value="1"/>
</dbReference>
<feature type="compositionally biased region" description="Pro residues" evidence="1">
    <location>
        <begin position="248"/>
        <end position="264"/>
    </location>
</feature>
<sequence>MFQKGSRGSMRVLGGMLALVASLAAREGRAQEVESAWAPPLRDSPVLRLEDSSRFTFLSTRNSGYPRVEGNRIVLIPENRSNAAAAVFLNEPVRPPFAVQFDYNTYNRRGSGPWSAGDGLVLMFGRNTPGRRVTLPAGSGRGFVPDGSGYGVHVTLYGEDRGLVLTDGSGRALASRRNPAAYTHDRWSTLRVEVERDGIRVFLDGAMQIDWRGPVNVSATALGIGAGTGDANALHAIRDLRLTREPSRPQPPPPPPSMPPPGPPSGGNLIINGDFEQPALGRGNFRTLPSLPGWNRSSGRSIELQNNVAGSAAQGQQFVELDGEDNTTLVQEMIPTRAGTEYELRLAFSARPGTDVRDNALEVLWNGRSQAVLEASGKKLNDTAWTYVVLRVRAEGPTSRLELRDVGQSNGVGTYVDDVSLRQVSGGPRR</sequence>
<feature type="region of interest" description="Disordered" evidence="1">
    <location>
        <begin position="244"/>
        <end position="274"/>
    </location>
</feature>
<keyword evidence="3" id="KW-1185">Reference proteome</keyword>
<dbReference type="KEGG" id="mbd:MEBOL_006722"/>
<evidence type="ECO:0000256" key="1">
    <source>
        <dbReference type="SAM" id="MobiDB-lite"/>
    </source>
</evidence>
<dbReference type="EMBL" id="CP022163">
    <property type="protein sequence ID" value="ATB33233.1"/>
    <property type="molecule type" value="Genomic_DNA"/>
</dbReference>
<dbReference type="OrthoDB" id="5493731at2"/>
<dbReference type="Gene3D" id="2.60.120.560">
    <property type="entry name" value="Exo-inulinase, domain 1"/>
    <property type="match status" value="1"/>
</dbReference>
<gene>
    <name evidence="2" type="ORF">MEBOL_006722</name>
</gene>
<dbReference type="Proteomes" id="UP000217289">
    <property type="component" value="Chromosome"/>
</dbReference>
<accession>A0A250IPQ7</accession>
<dbReference type="InterPro" id="IPR008979">
    <property type="entry name" value="Galactose-bd-like_sf"/>
</dbReference>
<dbReference type="SUPFAM" id="SSF49785">
    <property type="entry name" value="Galactose-binding domain-like"/>
    <property type="match status" value="1"/>
</dbReference>
<evidence type="ECO:0000313" key="3">
    <source>
        <dbReference type="Proteomes" id="UP000217289"/>
    </source>
</evidence>
<dbReference type="InterPro" id="IPR013320">
    <property type="entry name" value="ConA-like_dom_sf"/>
</dbReference>
<proteinExistence type="predicted"/>
<dbReference type="AlphaFoldDB" id="A0A250IPQ7"/>
<organism evidence="2 3">
    <name type="scientific">Melittangium boletus DSM 14713</name>
    <dbReference type="NCBI Taxonomy" id="1294270"/>
    <lineage>
        <taxon>Bacteria</taxon>
        <taxon>Pseudomonadati</taxon>
        <taxon>Myxococcota</taxon>
        <taxon>Myxococcia</taxon>
        <taxon>Myxococcales</taxon>
        <taxon>Cystobacterineae</taxon>
        <taxon>Archangiaceae</taxon>
        <taxon>Melittangium</taxon>
    </lineage>
</organism>
<protein>
    <submittedName>
        <fullName evidence="2">Uncharacterized protein</fullName>
    </submittedName>
</protein>
<name>A0A250IPQ7_9BACT</name>
<evidence type="ECO:0000313" key="2">
    <source>
        <dbReference type="EMBL" id="ATB33233.1"/>
    </source>
</evidence>
<reference evidence="2 3" key="1">
    <citation type="submission" date="2017-06" db="EMBL/GenBank/DDBJ databases">
        <authorList>
            <person name="Kim H.J."/>
            <person name="Triplett B.A."/>
        </authorList>
    </citation>
    <scope>NUCLEOTIDE SEQUENCE [LARGE SCALE GENOMIC DNA]</scope>
    <source>
        <strain evidence="2 3">DSM 14713</strain>
    </source>
</reference>